<proteinExistence type="predicted"/>
<comment type="caution">
    <text evidence="1">The sequence shown here is derived from an EMBL/GenBank/DDBJ whole genome shotgun (WGS) entry which is preliminary data.</text>
</comment>
<sequence length="82" mass="8936">MVRSTLHLSHCTHGLPDYQGMLVASHTDLVIARAAIDGAIILWQEWHLRFSTTLGTSYGMHFARGTLAATRTTIRLTTGGTA</sequence>
<gene>
    <name evidence="1" type="ORF">KDI_10450</name>
</gene>
<keyword evidence="2" id="KW-1185">Reference proteome</keyword>
<protein>
    <submittedName>
        <fullName evidence="1">Uncharacterized protein</fullName>
    </submittedName>
</protein>
<reference evidence="1 2" key="1">
    <citation type="submission" date="2019-01" db="EMBL/GenBank/DDBJ databases">
        <title>Draft genome sequence of Dictyobacter sp. Uno17.</title>
        <authorList>
            <person name="Wang C.M."/>
            <person name="Zheng Y."/>
            <person name="Sakai Y."/>
            <person name="Abe K."/>
            <person name="Yokota A."/>
            <person name="Yabe S."/>
        </authorList>
    </citation>
    <scope>NUCLEOTIDE SEQUENCE [LARGE SCALE GENOMIC DNA]</scope>
    <source>
        <strain evidence="1 2">Uno17</strain>
    </source>
</reference>
<evidence type="ECO:0000313" key="1">
    <source>
        <dbReference type="EMBL" id="GCF07481.1"/>
    </source>
</evidence>
<accession>A0A5A5T7Q0</accession>
<dbReference type="AlphaFoldDB" id="A0A5A5T7Q0"/>
<dbReference type="Proteomes" id="UP000322530">
    <property type="component" value="Unassembled WGS sequence"/>
</dbReference>
<evidence type="ECO:0000313" key="2">
    <source>
        <dbReference type="Proteomes" id="UP000322530"/>
    </source>
</evidence>
<name>A0A5A5T7Q0_9CHLR</name>
<dbReference type="EMBL" id="BIXY01000010">
    <property type="protein sequence ID" value="GCF07481.1"/>
    <property type="molecule type" value="Genomic_DNA"/>
</dbReference>
<organism evidence="1 2">
    <name type="scientific">Dictyobacter arantiisoli</name>
    <dbReference type="NCBI Taxonomy" id="2014874"/>
    <lineage>
        <taxon>Bacteria</taxon>
        <taxon>Bacillati</taxon>
        <taxon>Chloroflexota</taxon>
        <taxon>Ktedonobacteria</taxon>
        <taxon>Ktedonobacterales</taxon>
        <taxon>Dictyobacteraceae</taxon>
        <taxon>Dictyobacter</taxon>
    </lineage>
</organism>